<organism evidence="2 3">
    <name type="scientific">Candidatus Thiodictyon syntrophicum</name>
    <dbReference type="NCBI Taxonomy" id="1166950"/>
    <lineage>
        <taxon>Bacteria</taxon>
        <taxon>Pseudomonadati</taxon>
        <taxon>Pseudomonadota</taxon>
        <taxon>Gammaproteobacteria</taxon>
        <taxon>Chromatiales</taxon>
        <taxon>Chromatiaceae</taxon>
        <taxon>Thiodictyon</taxon>
    </lineage>
</organism>
<evidence type="ECO:0000313" key="3">
    <source>
        <dbReference type="Proteomes" id="UP000232638"/>
    </source>
</evidence>
<accession>A0A2K8U2T7</accession>
<feature type="compositionally biased region" description="Basic and acidic residues" evidence="1">
    <location>
        <begin position="47"/>
        <end position="63"/>
    </location>
</feature>
<dbReference type="EMBL" id="CP020370">
    <property type="protein sequence ID" value="AUB79729.1"/>
    <property type="molecule type" value="Genomic_DNA"/>
</dbReference>
<dbReference type="AlphaFoldDB" id="A0A2K8U2T7"/>
<protein>
    <submittedName>
        <fullName evidence="2">Uncharacterized protein</fullName>
    </submittedName>
</protein>
<evidence type="ECO:0000256" key="1">
    <source>
        <dbReference type="SAM" id="MobiDB-lite"/>
    </source>
</evidence>
<proteinExistence type="predicted"/>
<sequence length="161" mass="16823">MAARGGADSRAEDQPQTWTAPPQPRALTPFSQRLTSAVLPVPPGGDQLHHRDPGAGRPGGVERRQFRPAAEEVLGAGGEVVEVDAGGGRGRAQPFAPGRGPGVLRPRVGRLVPVAVANNDPRCSVHVRPCGATGVLGELRIMLYPYHRPEVEASAGRGAAR</sequence>
<keyword evidence="3" id="KW-1185">Reference proteome</keyword>
<feature type="region of interest" description="Disordered" evidence="1">
    <location>
        <begin position="1"/>
        <end position="63"/>
    </location>
</feature>
<reference evidence="2 3" key="1">
    <citation type="submission" date="2017-03" db="EMBL/GenBank/DDBJ databases">
        <title>Complete genome sequence of Candidatus 'Thiodictyon syntrophicum' sp. nov. strain Cad16T, a photolithoautotroph purple sulfur bacterium isolated from an alpine meromictic lake.</title>
        <authorList>
            <person name="Luedin S.M."/>
            <person name="Pothier J.F."/>
            <person name="Danza F."/>
            <person name="Storelli N."/>
            <person name="Wittwer M."/>
            <person name="Tonolla M."/>
        </authorList>
    </citation>
    <scope>NUCLEOTIDE SEQUENCE [LARGE SCALE GENOMIC DNA]</scope>
    <source>
        <strain evidence="2 3">Cad16T</strain>
    </source>
</reference>
<name>A0A2K8U2T7_9GAMM</name>
<dbReference type="Proteomes" id="UP000232638">
    <property type="component" value="Chromosome"/>
</dbReference>
<evidence type="ECO:0000313" key="2">
    <source>
        <dbReference type="EMBL" id="AUB79729.1"/>
    </source>
</evidence>
<dbReference type="KEGG" id="tsy:THSYN_01325"/>
<gene>
    <name evidence="2" type="ORF">THSYN_01325</name>
</gene>